<dbReference type="EC" id="2.3.1.286" evidence="1"/>
<dbReference type="PANTHER" id="PTHR11085">
    <property type="entry name" value="NAD-DEPENDENT PROTEIN DEACYLASE SIRTUIN-5, MITOCHONDRIAL-RELATED"/>
    <property type="match status" value="1"/>
</dbReference>
<evidence type="ECO:0000256" key="4">
    <source>
        <dbReference type="PROSITE-ProRule" id="PRU00236"/>
    </source>
</evidence>
<dbReference type="GO" id="GO:0046872">
    <property type="term" value="F:metal ion binding"/>
    <property type="evidence" value="ECO:0007669"/>
    <property type="project" value="UniProtKB-KW"/>
</dbReference>
<dbReference type="Gene3D" id="3.30.1600.10">
    <property type="entry name" value="SIR2/SIRT2 'Small Domain"/>
    <property type="match status" value="1"/>
</dbReference>
<dbReference type="EMBL" id="AYYZ01000030">
    <property type="protein sequence ID" value="KRM51574.1"/>
    <property type="molecule type" value="Genomic_DNA"/>
</dbReference>
<dbReference type="RefSeq" id="WP_057907206.1">
    <property type="nucleotide sequence ID" value="NZ_AYYZ01000030.1"/>
</dbReference>
<evidence type="ECO:0000259" key="5">
    <source>
        <dbReference type="PROSITE" id="PS50305"/>
    </source>
</evidence>
<sequence>MTKLNDLIQNAHRIVFMTGAGVSTASGIPDYRSKNGLYSHGQTPEYLLSHDCLVNEPKVYYDFVTHNLFYPHAQPNIIHQKMAALTRKRRAAIITQNVDGLHAQAKPAPDSLIEFHGNLYSIVCQKCGQNVDWHEYLKNMHHQNCGGILRSQIVLYGEKIDQQKLERSIQVIQAADLIIVVGTSFVVYPFAGLLQYRRPDAQLAAVNKETIQVPPQTTMIVNDAVEEFAQVKA</sequence>
<keyword evidence="2" id="KW-0808">Transferase</keyword>
<dbReference type="InterPro" id="IPR029035">
    <property type="entry name" value="DHS-like_NAD/FAD-binding_dom"/>
</dbReference>
<dbReference type="PANTHER" id="PTHR11085:SF4">
    <property type="entry name" value="NAD-DEPENDENT PROTEIN DEACYLASE"/>
    <property type="match status" value="1"/>
</dbReference>
<dbReference type="InterPro" id="IPR003000">
    <property type="entry name" value="Sirtuin"/>
</dbReference>
<feature type="binding site" evidence="4">
    <location>
        <position position="145"/>
    </location>
    <ligand>
        <name>Zn(2+)</name>
        <dbReference type="ChEBI" id="CHEBI:29105"/>
    </ligand>
</feature>
<evidence type="ECO:0000256" key="2">
    <source>
        <dbReference type="ARBA" id="ARBA00022679"/>
    </source>
</evidence>
<evidence type="ECO:0000313" key="6">
    <source>
        <dbReference type="EMBL" id="KRM51574.1"/>
    </source>
</evidence>
<dbReference type="InterPro" id="IPR026591">
    <property type="entry name" value="Sirtuin_cat_small_dom_sf"/>
</dbReference>
<gene>
    <name evidence="6" type="ORF">FC64_GL001384</name>
</gene>
<dbReference type="AlphaFoldDB" id="A0A0R1ZIG4"/>
<feature type="binding site" evidence="4">
    <location>
        <position position="124"/>
    </location>
    <ligand>
        <name>Zn(2+)</name>
        <dbReference type="ChEBI" id="CHEBI:29105"/>
    </ligand>
</feature>
<dbReference type="STRING" id="1423820.FC64_GL001384"/>
<dbReference type="GO" id="GO:0017136">
    <property type="term" value="F:histone deacetylase activity, NAD-dependent"/>
    <property type="evidence" value="ECO:0007669"/>
    <property type="project" value="TreeGrafter"/>
</dbReference>
<feature type="binding site" evidence="4">
    <location>
        <position position="142"/>
    </location>
    <ligand>
        <name>Zn(2+)</name>
        <dbReference type="ChEBI" id="CHEBI:29105"/>
    </ligand>
</feature>
<reference evidence="6 7" key="1">
    <citation type="journal article" date="2015" name="Genome Announc.">
        <title>Expanding the biotechnology potential of lactobacilli through comparative genomics of 213 strains and associated genera.</title>
        <authorList>
            <person name="Sun Z."/>
            <person name="Harris H.M."/>
            <person name="McCann A."/>
            <person name="Guo C."/>
            <person name="Argimon S."/>
            <person name="Zhang W."/>
            <person name="Yang X."/>
            <person name="Jeffery I.B."/>
            <person name="Cooney J.C."/>
            <person name="Kagawa T.F."/>
            <person name="Liu W."/>
            <person name="Song Y."/>
            <person name="Salvetti E."/>
            <person name="Wrobel A."/>
            <person name="Rasinkangas P."/>
            <person name="Parkhill J."/>
            <person name="Rea M.C."/>
            <person name="O'Sullivan O."/>
            <person name="Ritari J."/>
            <person name="Douillard F.P."/>
            <person name="Paul Ross R."/>
            <person name="Yang R."/>
            <person name="Briner A.E."/>
            <person name="Felis G.E."/>
            <person name="de Vos W.M."/>
            <person name="Barrangou R."/>
            <person name="Klaenhammer T.R."/>
            <person name="Caufield P.W."/>
            <person name="Cui Y."/>
            <person name="Zhang H."/>
            <person name="O'Toole P.W."/>
        </authorList>
    </citation>
    <scope>NUCLEOTIDE SEQUENCE [LARGE SCALE GENOMIC DNA]</scope>
    <source>
        <strain evidence="6 7">DSM 20653</strain>
    </source>
</reference>
<name>A0A0R1ZIG4_9LACO</name>
<feature type="binding site" evidence="4">
    <location>
        <position position="127"/>
    </location>
    <ligand>
        <name>Zn(2+)</name>
        <dbReference type="ChEBI" id="CHEBI:29105"/>
    </ligand>
</feature>
<evidence type="ECO:0000313" key="7">
    <source>
        <dbReference type="Proteomes" id="UP000051291"/>
    </source>
</evidence>
<dbReference type="PROSITE" id="PS50305">
    <property type="entry name" value="SIRTUIN"/>
    <property type="match status" value="1"/>
</dbReference>
<dbReference type="InterPro" id="IPR050134">
    <property type="entry name" value="NAD-dep_sirtuin_deacylases"/>
</dbReference>
<dbReference type="NCBIfam" id="NF001752">
    <property type="entry name" value="PRK00481.1-1"/>
    <property type="match status" value="1"/>
</dbReference>
<keyword evidence="7" id="KW-1185">Reference proteome</keyword>
<keyword evidence="4" id="KW-0862">Zinc</keyword>
<proteinExistence type="predicted"/>
<dbReference type="PATRIC" id="fig|1423820.4.peg.1410"/>
<comment type="caution">
    <text evidence="6">The sequence shown here is derived from an EMBL/GenBank/DDBJ whole genome shotgun (WGS) entry which is preliminary data.</text>
</comment>
<evidence type="ECO:0000256" key="3">
    <source>
        <dbReference type="ARBA" id="ARBA00023027"/>
    </source>
</evidence>
<feature type="domain" description="Deacetylase sirtuin-type" evidence="5">
    <location>
        <begin position="1"/>
        <end position="233"/>
    </location>
</feature>
<dbReference type="Pfam" id="PF02146">
    <property type="entry name" value="SIR2"/>
    <property type="match status" value="1"/>
</dbReference>
<organism evidence="6 7">
    <name type="scientific">Ligilactobacillus araffinosus DSM 20653</name>
    <dbReference type="NCBI Taxonomy" id="1423820"/>
    <lineage>
        <taxon>Bacteria</taxon>
        <taxon>Bacillati</taxon>
        <taxon>Bacillota</taxon>
        <taxon>Bacilli</taxon>
        <taxon>Lactobacillales</taxon>
        <taxon>Lactobacillaceae</taxon>
        <taxon>Ligilactobacillus</taxon>
    </lineage>
</organism>
<accession>A0A0R1ZIG4</accession>
<protein>
    <recommendedName>
        <fullName evidence="1">protein acetyllysine N-acetyltransferase</fullName>
        <ecNumber evidence="1">2.3.1.286</ecNumber>
    </recommendedName>
</protein>
<dbReference type="Proteomes" id="UP000051291">
    <property type="component" value="Unassembled WGS sequence"/>
</dbReference>
<feature type="active site" description="Proton acceptor" evidence="4">
    <location>
        <position position="116"/>
    </location>
</feature>
<keyword evidence="4" id="KW-0479">Metal-binding</keyword>
<dbReference type="SUPFAM" id="SSF52467">
    <property type="entry name" value="DHS-like NAD/FAD-binding domain"/>
    <property type="match status" value="1"/>
</dbReference>
<dbReference type="InterPro" id="IPR026590">
    <property type="entry name" value="Ssirtuin_cat_dom"/>
</dbReference>
<dbReference type="Gene3D" id="3.40.50.1220">
    <property type="entry name" value="TPP-binding domain"/>
    <property type="match status" value="1"/>
</dbReference>
<dbReference type="GO" id="GO:0070403">
    <property type="term" value="F:NAD+ binding"/>
    <property type="evidence" value="ECO:0007669"/>
    <property type="project" value="InterPro"/>
</dbReference>
<keyword evidence="3" id="KW-0520">NAD</keyword>
<evidence type="ECO:0000256" key="1">
    <source>
        <dbReference type="ARBA" id="ARBA00012928"/>
    </source>
</evidence>